<name>A0ABW5XUN0_9SPHI</name>
<dbReference type="Proteomes" id="UP001597601">
    <property type="component" value="Unassembled WGS sequence"/>
</dbReference>
<evidence type="ECO:0000259" key="1">
    <source>
        <dbReference type="Pfam" id="PF13084"/>
    </source>
</evidence>
<dbReference type="EMBL" id="JBHUON010000031">
    <property type="protein sequence ID" value="MFD2866658.1"/>
    <property type="molecule type" value="Genomic_DNA"/>
</dbReference>
<dbReference type="RefSeq" id="WP_377130299.1">
    <property type="nucleotide sequence ID" value="NZ_JBHUON010000031.1"/>
</dbReference>
<organism evidence="2 3">
    <name type="scientific">Mucilaginibacter antarcticus</name>
    <dbReference type="NCBI Taxonomy" id="1855725"/>
    <lineage>
        <taxon>Bacteria</taxon>
        <taxon>Pseudomonadati</taxon>
        <taxon>Bacteroidota</taxon>
        <taxon>Sphingobacteriia</taxon>
        <taxon>Sphingobacteriales</taxon>
        <taxon>Sphingobacteriaceae</taxon>
        <taxon>Mucilaginibacter</taxon>
    </lineage>
</organism>
<comment type="caution">
    <text evidence="2">The sequence shown here is derived from an EMBL/GenBank/DDBJ whole genome shotgun (WGS) entry which is preliminary data.</text>
</comment>
<dbReference type="PROSITE" id="PS51257">
    <property type="entry name" value="PROKAR_LIPOPROTEIN"/>
    <property type="match status" value="1"/>
</dbReference>
<feature type="domain" description="DUF3943" evidence="1">
    <location>
        <begin position="106"/>
        <end position="210"/>
    </location>
</feature>
<dbReference type="Pfam" id="PF13084">
    <property type="entry name" value="DUF3943"/>
    <property type="match status" value="1"/>
</dbReference>
<dbReference type="InterPro" id="IPR025079">
    <property type="entry name" value="DUF3943"/>
</dbReference>
<proteinExistence type="predicted"/>
<sequence length="482" mass="54743">MYYKVTYPKKKQISLHGMLFACFTVFIIFIGNTAKAQVPVNFEQPVAKDSIAKPRIRWRDKPIRKTRARLELGAVVVIPWIYDKLLGKDYANITWETTKRNVKPSSWEWDDDFFQTNQFGHPFHGSQFYNSFRTNGYTFWESAPATAVGSYVWETFAENMRPSINDFVNTTFGGIVLGEMTYRFANKIVNNQRAGFRRQASEVLGFVINPTNGLNRIMDGKWGRVSKNSKIDSSQIIVEVDAGIRTFNRVGSNILHNSNYGAYGRVKVVYGTPYNDYDTPFSNINVNVEFGKDDSSKLNVIAVYGSLAGWEIKSNEKLQHLAILSANYDLLNNSAFFYGGQSVKMNFLSEYNITKKTKINTNFSGGPILLAATPDPYLKLKHGRNYDYGVGAGFGVSGLLTIENTFTYGFNYRGGWTHTVNGHPSHHFLHTVSSEASVLLSKRFALAAETGYFHLHSNYHEFPTTDNNYPYLRISTRYTFKL</sequence>
<accession>A0ABW5XUN0</accession>
<protein>
    <submittedName>
        <fullName evidence="2">DUF3943 domain-containing protein</fullName>
    </submittedName>
</protein>
<reference evidence="3" key="1">
    <citation type="journal article" date="2019" name="Int. J. Syst. Evol. Microbiol.">
        <title>The Global Catalogue of Microorganisms (GCM) 10K type strain sequencing project: providing services to taxonomists for standard genome sequencing and annotation.</title>
        <authorList>
            <consortium name="The Broad Institute Genomics Platform"/>
            <consortium name="The Broad Institute Genome Sequencing Center for Infectious Disease"/>
            <person name="Wu L."/>
            <person name="Ma J."/>
        </authorList>
    </citation>
    <scope>NUCLEOTIDE SEQUENCE [LARGE SCALE GENOMIC DNA]</scope>
    <source>
        <strain evidence="3">KCTC 52232</strain>
    </source>
</reference>
<evidence type="ECO:0000313" key="3">
    <source>
        <dbReference type="Proteomes" id="UP001597601"/>
    </source>
</evidence>
<keyword evidence="3" id="KW-1185">Reference proteome</keyword>
<evidence type="ECO:0000313" key="2">
    <source>
        <dbReference type="EMBL" id="MFD2866658.1"/>
    </source>
</evidence>
<gene>
    <name evidence="2" type="ORF">ACFSYC_18320</name>
</gene>